<gene>
    <name evidence="15" type="primary">htpX_7</name>
    <name evidence="15" type="ORF">GALL_141290</name>
</gene>
<evidence type="ECO:0000256" key="12">
    <source>
        <dbReference type="SAM" id="Phobius"/>
    </source>
</evidence>
<feature type="transmembrane region" description="Helical" evidence="12">
    <location>
        <begin position="12"/>
        <end position="31"/>
    </location>
</feature>
<organism evidence="15">
    <name type="scientific">mine drainage metagenome</name>
    <dbReference type="NCBI Taxonomy" id="410659"/>
    <lineage>
        <taxon>unclassified sequences</taxon>
        <taxon>metagenomes</taxon>
        <taxon>ecological metagenomes</taxon>
    </lineage>
</organism>
<keyword evidence="9 12" id="KW-1133">Transmembrane helix</keyword>
<keyword evidence="5" id="KW-0479">Metal-binding</keyword>
<evidence type="ECO:0000259" key="13">
    <source>
        <dbReference type="Pfam" id="PF01435"/>
    </source>
</evidence>
<evidence type="ECO:0000256" key="11">
    <source>
        <dbReference type="ARBA" id="ARBA00023136"/>
    </source>
</evidence>
<dbReference type="FunFam" id="3.30.2010.10:FF:000002">
    <property type="entry name" value="CAAX prenyl protease"/>
    <property type="match status" value="1"/>
</dbReference>
<dbReference type="GO" id="GO:0071586">
    <property type="term" value="P:CAAX-box protein processing"/>
    <property type="evidence" value="ECO:0007669"/>
    <property type="project" value="InterPro"/>
</dbReference>
<dbReference type="InterPro" id="IPR032456">
    <property type="entry name" value="Peptidase_M48_N"/>
</dbReference>
<evidence type="ECO:0000313" key="15">
    <source>
        <dbReference type="EMBL" id="OIR03712.1"/>
    </source>
</evidence>
<feature type="domain" description="Peptidase M48" evidence="13">
    <location>
        <begin position="214"/>
        <end position="417"/>
    </location>
</feature>
<reference evidence="15" key="1">
    <citation type="submission" date="2016-10" db="EMBL/GenBank/DDBJ databases">
        <title>Sequence of Gallionella enrichment culture.</title>
        <authorList>
            <person name="Poehlein A."/>
            <person name="Muehling M."/>
            <person name="Daniel R."/>
        </authorList>
    </citation>
    <scope>NUCLEOTIDE SEQUENCE</scope>
</reference>
<feature type="transmembrane region" description="Helical" evidence="12">
    <location>
        <begin position="331"/>
        <end position="350"/>
    </location>
</feature>
<sequence length="419" mass="46099">MAWLGAMSPVLWIVAALLAARLAGELLLALLNRRELDRHADAPPPAVAAIVDPATYPQSVAYTRARLRFGMTTEVFDAAVLALVVFSGLLPWLHALVLRHAPGTAWPGALFIVVAGTLLTLPGLPFDWYEHFRLESRFGFNKSTVGLWLGDKLKGFLLMLALGLPLLWLLLSLVRWVGGSWWLWGFAVLFGFQLAMMVLYPKLILPLFNKLTPLPEGDLRSRLMALADRTGFRARTIEVIDGSKRSGHSNAYFTGFGRFRRIVLFDTLLQQLQPEELEAVLAHEIGHYRCGHIPKMLAAAAAMQFAAFAAIAWLAGAPWFNPAFGFASGDLAPAFLLVGLLGGLATYWLTPLGNYLSRKHEYEADAFAREAMGSAAPLVGALRRLAQRNLSNLTPHPLYSGFHYSHPTIVERARALGNP</sequence>
<dbReference type="Gene3D" id="3.30.2010.10">
    <property type="entry name" value="Metalloproteases ('zincins'), catalytic domain"/>
    <property type="match status" value="1"/>
</dbReference>
<evidence type="ECO:0000256" key="4">
    <source>
        <dbReference type="ARBA" id="ARBA00022692"/>
    </source>
</evidence>
<keyword evidence="3 15" id="KW-0645">Protease</keyword>
<proteinExistence type="predicted"/>
<feature type="transmembrane region" description="Helical" evidence="12">
    <location>
        <begin position="297"/>
        <end position="319"/>
    </location>
</feature>
<comment type="subcellular location">
    <subcellularLocation>
        <location evidence="2">Endoplasmic reticulum membrane</location>
        <topology evidence="2">Multi-pass membrane protein</topology>
    </subcellularLocation>
</comment>
<keyword evidence="6" id="KW-0378">Hydrolase</keyword>
<feature type="transmembrane region" description="Helical" evidence="12">
    <location>
        <begin position="105"/>
        <end position="124"/>
    </location>
</feature>
<feature type="transmembrane region" description="Helical" evidence="12">
    <location>
        <begin position="75"/>
        <end position="93"/>
    </location>
</feature>
<keyword evidence="10" id="KW-0482">Metalloprotease</keyword>
<evidence type="ECO:0000256" key="5">
    <source>
        <dbReference type="ARBA" id="ARBA00022723"/>
    </source>
</evidence>
<feature type="transmembrane region" description="Helical" evidence="12">
    <location>
        <begin position="156"/>
        <end position="175"/>
    </location>
</feature>
<comment type="caution">
    <text evidence="15">The sequence shown here is derived from an EMBL/GenBank/DDBJ whole genome shotgun (WGS) entry which is preliminary data.</text>
</comment>
<protein>
    <submittedName>
        <fullName evidence="15">Protease HtpX</fullName>
    </submittedName>
</protein>
<evidence type="ECO:0000256" key="8">
    <source>
        <dbReference type="ARBA" id="ARBA00022833"/>
    </source>
</evidence>
<dbReference type="AlphaFoldDB" id="A0A1J5SI68"/>
<dbReference type="GO" id="GO:0046872">
    <property type="term" value="F:metal ion binding"/>
    <property type="evidence" value="ECO:0007669"/>
    <property type="project" value="UniProtKB-KW"/>
</dbReference>
<name>A0A1J5SI68_9ZZZZ</name>
<evidence type="ECO:0000256" key="9">
    <source>
        <dbReference type="ARBA" id="ARBA00022989"/>
    </source>
</evidence>
<dbReference type="EMBL" id="MLJW01000063">
    <property type="protein sequence ID" value="OIR03712.1"/>
    <property type="molecule type" value="Genomic_DNA"/>
</dbReference>
<evidence type="ECO:0000256" key="10">
    <source>
        <dbReference type="ARBA" id="ARBA00023049"/>
    </source>
</evidence>
<dbReference type="GO" id="GO:0005789">
    <property type="term" value="C:endoplasmic reticulum membrane"/>
    <property type="evidence" value="ECO:0007669"/>
    <property type="project" value="UniProtKB-SubCell"/>
</dbReference>
<dbReference type="GO" id="GO:0004222">
    <property type="term" value="F:metalloendopeptidase activity"/>
    <property type="evidence" value="ECO:0007669"/>
    <property type="project" value="InterPro"/>
</dbReference>
<dbReference type="Pfam" id="PF16491">
    <property type="entry name" value="Peptidase_M48_N"/>
    <property type="match status" value="1"/>
</dbReference>
<dbReference type="Pfam" id="PF01435">
    <property type="entry name" value="Peptidase_M48"/>
    <property type="match status" value="1"/>
</dbReference>
<dbReference type="PANTHER" id="PTHR10120">
    <property type="entry name" value="CAAX PRENYL PROTEASE 1"/>
    <property type="match status" value="1"/>
</dbReference>
<comment type="cofactor">
    <cofactor evidence="1">
        <name>Zn(2+)</name>
        <dbReference type="ChEBI" id="CHEBI:29105"/>
    </cofactor>
</comment>
<evidence type="ECO:0000256" key="7">
    <source>
        <dbReference type="ARBA" id="ARBA00022824"/>
    </source>
</evidence>
<feature type="transmembrane region" description="Helical" evidence="12">
    <location>
        <begin position="181"/>
        <end position="200"/>
    </location>
</feature>
<accession>A0A1J5SI68</accession>
<evidence type="ECO:0000256" key="2">
    <source>
        <dbReference type="ARBA" id="ARBA00004477"/>
    </source>
</evidence>
<keyword evidence="4 12" id="KW-0812">Transmembrane</keyword>
<keyword evidence="7" id="KW-0256">Endoplasmic reticulum</keyword>
<dbReference type="InterPro" id="IPR001915">
    <property type="entry name" value="Peptidase_M48"/>
</dbReference>
<evidence type="ECO:0000256" key="3">
    <source>
        <dbReference type="ARBA" id="ARBA00022670"/>
    </source>
</evidence>
<dbReference type="CDD" id="cd07343">
    <property type="entry name" value="M48A_Zmpste24p_like"/>
    <property type="match status" value="1"/>
</dbReference>
<evidence type="ECO:0000256" key="1">
    <source>
        <dbReference type="ARBA" id="ARBA00001947"/>
    </source>
</evidence>
<evidence type="ECO:0000256" key="6">
    <source>
        <dbReference type="ARBA" id="ARBA00022801"/>
    </source>
</evidence>
<keyword evidence="8" id="KW-0862">Zinc</keyword>
<evidence type="ECO:0000259" key="14">
    <source>
        <dbReference type="Pfam" id="PF16491"/>
    </source>
</evidence>
<keyword evidence="11 12" id="KW-0472">Membrane</keyword>
<feature type="domain" description="CAAX prenyl protease 1 N-terminal" evidence="14">
    <location>
        <begin position="33"/>
        <end position="210"/>
    </location>
</feature>
<dbReference type="InterPro" id="IPR027057">
    <property type="entry name" value="CAXX_Prtase_1"/>
</dbReference>